<reference evidence="1 2" key="1">
    <citation type="submission" date="2016-06" db="EMBL/GenBank/DDBJ databases">
        <title>Complete genome sequence of a saline-alkali tolerant type strain Dietzia timorensis ID05-A0528T.</title>
        <authorList>
            <person name="Wu X."/>
        </authorList>
    </citation>
    <scope>NUCLEOTIDE SEQUENCE [LARGE SCALE GENOMIC DNA]</scope>
    <source>
        <strain evidence="1 2">ID05-A0528</strain>
    </source>
</reference>
<proteinExistence type="predicted"/>
<dbReference type="STRING" id="499555.BJL86_2869"/>
<dbReference type="KEGG" id="dtm:BJL86_2869"/>
<dbReference type="AlphaFoldDB" id="A0A173LPP1"/>
<evidence type="ECO:0000313" key="1">
    <source>
        <dbReference type="EMBL" id="ANI93629.1"/>
    </source>
</evidence>
<keyword evidence="2" id="KW-1185">Reference proteome</keyword>
<gene>
    <name evidence="1" type="ORF">BJL86_2869</name>
</gene>
<dbReference type="RefSeq" id="WP_067475675.1">
    <property type="nucleotide sequence ID" value="NZ_CP015961.1"/>
</dbReference>
<sequence length="217" mass="23242">MHILRCGDAATFAPLDSFRMTSGEAIPTKAQIDEALELASERLVVAGSDAALAAVMTRLMRTERLGTEVAFVRATASPVTNAYDLPHGEAAAELAATGTARQAVLIRDESGQAIVGQALWTGPEQGPLEGQVYADSEHVFTGKVPFVELLPSLEGPGVRVASGKKHGLRRRREWFDGRAVQLGTAGAIVVRDGVPAKRPVKRSSVYRHTEPMHLVRP</sequence>
<organism evidence="1 2">
    <name type="scientific">Dietzia timorensis</name>
    <dbReference type="NCBI Taxonomy" id="499555"/>
    <lineage>
        <taxon>Bacteria</taxon>
        <taxon>Bacillati</taxon>
        <taxon>Actinomycetota</taxon>
        <taxon>Actinomycetes</taxon>
        <taxon>Mycobacteriales</taxon>
        <taxon>Dietziaceae</taxon>
        <taxon>Dietzia</taxon>
    </lineage>
</organism>
<protein>
    <submittedName>
        <fullName evidence="1">Uncharacterized protein</fullName>
    </submittedName>
</protein>
<evidence type="ECO:0000313" key="2">
    <source>
        <dbReference type="Proteomes" id="UP000186104"/>
    </source>
</evidence>
<dbReference type="OrthoDB" id="5189801at2"/>
<dbReference type="EMBL" id="CP015961">
    <property type="protein sequence ID" value="ANI93629.1"/>
    <property type="molecule type" value="Genomic_DNA"/>
</dbReference>
<dbReference type="Proteomes" id="UP000186104">
    <property type="component" value="Chromosome"/>
</dbReference>
<accession>A0A173LPP1</accession>
<name>A0A173LPP1_9ACTN</name>